<comment type="similarity">
    <text evidence="1">Belongs to the acyl-CoA dehydrogenase family.</text>
</comment>
<dbReference type="GO" id="GO:0005886">
    <property type="term" value="C:plasma membrane"/>
    <property type="evidence" value="ECO:0007669"/>
    <property type="project" value="TreeGrafter"/>
</dbReference>
<evidence type="ECO:0000256" key="2">
    <source>
        <dbReference type="ARBA" id="ARBA00022630"/>
    </source>
</evidence>
<dbReference type="EMBL" id="JANRHA010000017">
    <property type="protein sequence ID" value="MDG3016776.1"/>
    <property type="molecule type" value="Genomic_DNA"/>
</dbReference>
<comment type="caution">
    <text evidence="5">The sequence shown here is derived from an EMBL/GenBank/DDBJ whole genome shotgun (WGS) entry which is preliminary data.</text>
</comment>
<dbReference type="Pfam" id="PF00441">
    <property type="entry name" value="Acyl-CoA_dh_1"/>
    <property type="match status" value="1"/>
</dbReference>
<gene>
    <name evidence="5" type="ORF">NVS88_19675</name>
</gene>
<dbReference type="InterPro" id="IPR036250">
    <property type="entry name" value="AcylCo_DH-like_C"/>
</dbReference>
<feature type="domain" description="Acyl-CoA dehydrogenase/oxidase C-terminal" evidence="4">
    <location>
        <begin position="246"/>
        <end position="393"/>
    </location>
</feature>
<keyword evidence="3" id="KW-0274">FAD</keyword>
<accession>A0A9X4RJ48</accession>
<evidence type="ECO:0000313" key="6">
    <source>
        <dbReference type="Proteomes" id="UP001152755"/>
    </source>
</evidence>
<dbReference type="SUPFAM" id="SSF47203">
    <property type="entry name" value="Acyl-CoA dehydrogenase C-terminal domain-like"/>
    <property type="match status" value="1"/>
</dbReference>
<protein>
    <submittedName>
        <fullName evidence="5">Acyl-CoA/acyl-ACP dehydrogenase</fullName>
    </submittedName>
</protein>
<dbReference type="RefSeq" id="WP_332520692.1">
    <property type="nucleotide sequence ID" value="NZ_JANRHA010000017.1"/>
</dbReference>
<name>A0A9X4RJ48_9ACTN</name>
<proteinExistence type="inferred from homology"/>
<dbReference type="SUPFAM" id="SSF56645">
    <property type="entry name" value="Acyl-CoA dehydrogenase NM domain-like"/>
    <property type="match status" value="1"/>
</dbReference>
<keyword evidence="2" id="KW-0285">Flavoprotein</keyword>
<dbReference type="PANTHER" id="PTHR43884:SF19">
    <property type="entry name" value="ACYL-COA DEHYDROGENASE FADE4-RELATED"/>
    <property type="match status" value="1"/>
</dbReference>
<keyword evidence="6" id="KW-1185">Reference proteome</keyword>
<evidence type="ECO:0000256" key="1">
    <source>
        <dbReference type="ARBA" id="ARBA00009347"/>
    </source>
</evidence>
<reference evidence="5" key="1">
    <citation type="submission" date="2022-08" db="EMBL/GenBank/DDBJ databases">
        <title>Genome analysis of Corynebacteriales strain.</title>
        <authorList>
            <person name="Lee S.D."/>
        </authorList>
    </citation>
    <scope>NUCLEOTIDE SEQUENCE</scope>
    <source>
        <strain evidence="5">D3-21</strain>
    </source>
</reference>
<evidence type="ECO:0000313" key="5">
    <source>
        <dbReference type="EMBL" id="MDG3016776.1"/>
    </source>
</evidence>
<dbReference type="AlphaFoldDB" id="A0A9X4RJ48"/>
<dbReference type="GO" id="GO:0003995">
    <property type="term" value="F:acyl-CoA dehydrogenase activity"/>
    <property type="evidence" value="ECO:0007669"/>
    <property type="project" value="TreeGrafter"/>
</dbReference>
<dbReference type="InterPro" id="IPR046373">
    <property type="entry name" value="Acyl-CoA_Oxase/DH_mid-dom_sf"/>
</dbReference>
<organism evidence="5 6">
    <name type="scientific">Speluncibacter jeojiensis</name>
    <dbReference type="NCBI Taxonomy" id="2710754"/>
    <lineage>
        <taxon>Bacteria</taxon>
        <taxon>Bacillati</taxon>
        <taxon>Actinomycetota</taxon>
        <taxon>Actinomycetes</taxon>
        <taxon>Mycobacteriales</taxon>
        <taxon>Speluncibacteraceae</taxon>
        <taxon>Speluncibacter</taxon>
    </lineage>
</organism>
<evidence type="ECO:0000256" key="3">
    <source>
        <dbReference type="ARBA" id="ARBA00022827"/>
    </source>
</evidence>
<dbReference type="InterPro" id="IPR009100">
    <property type="entry name" value="AcylCoA_DH/oxidase_NM_dom_sf"/>
</dbReference>
<dbReference type="Proteomes" id="UP001152755">
    <property type="component" value="Unassembled WGS sequence"/>
</dbReference>
<sequence length="582" mass="64470">MYPNSLLINPDTYAPEHFDPETVRLLRATIDWFESRGKARLASDYHQRVFHQEFLDFAAREKLFATFLTPTAEAGGAPDKRWDTSRISALSEILGFYGLTYWYPWQVTILGLGPVWQSANQSARARAAQALDAGGVGAFGLSEREHGADIYSTDMVLSPDGDGGYTASGSKYYIGNGNCANTVSVFGKIVAEGGPDRYVFFYADADHPAFHLVKNVVASQMFVAEFTLDAYPVREEDILHTGDDAFSAALNTVNVGKFNLCFCGIGMCTHAFYEAITHAHNRILYGHPVTDFPHVRRTFVDAYVRMIGMKLFSDRAIDYFRSAHLGDRRYLLFNPITKMKVTTEAENVLALLADVVAAKSFEADTYLTIARSDVPGLPKLEGTVAVNLALILKFLPAYFFGPAEHEPAPTRNDAADDEFLFAQGPARGLGKVRFHRWRTAYEAKAHLPNVALFLEQADAFADLIREVGPDADQQQDLDFMLALGELFTLIVYGQLICEQAAIVGVSDTEAPVVSDDVLDQVFDVLVRDFSRRAVELHGKTGASTEQQAHALALVRRQAAAGEEFDRVWDEVVGYSGRYEMRG</sequence>
<dbReference type="Gene3D" id="2.40.110.10">
    <property type="entry name" value="Butyryl-CoA Dehydrogenase, subunit A, domain 2"/>
    <property type="match status" value="1"/>
</dbReference>
<dbReference type="PANTHER" id="PTHR43884">
    <property type="entry name" value="ACYL-COA DEHYDROGENASE"/>
    <property type="match status" value="1"/>
</dbReference>
<dbReference type="InterPro" id="IPR009075">
    <property type="entry name" value="AcylCo_DH/oxidase_C"/>
</dbReference>
<evidence type="ECO:0000259" key="4">
    <source>
        <dbReference type="Pfam" id="PF00441"/>
    </source>
</evidence>
<dbReference type="Gene3D" id="1.20.140.10">
    <property type="entry name" value="Butyryl-CoA Dehydrogenase, subunit A, domain 3"/>
    <property type="match status" value="1"/>
</dbReference>